<comment type="caution">
    <text evidence="1">The sequence shown here is derived from an EMBL/GenBank/DDBJ whole genome shotgun (WGS) entry which is preliminary data.</text>
</comment>
<reference evidence="1" key="1">
    <citation type="journal article" date="2020" name="Nat. Commun.">
        <title>Large-scale genome sequencing of mycorrhizal fungi provides insights into the early evolution of symbiotic traits.</title>
        <authorList>
            <person name="Miyauchi S."/>
            <person name="Kiss E."/>
            <person name="Kuo A."/>
            <person name="Drula E."/>
            <person name="Kohler A."/>
            <person name="Sanchez-Garcia M."/>
            <person name="Morin E."/>
            <person name="Andreopoulos B."/>
            <person name="Barry K.W."/>
            <person name="Bonito G."/>
            <person name="Buee M."/>
            <person name="Carver A."/>
            <person name="Chen C."/>
            <person name="Cichocki N."/>
            <person name="Clum A."/>
            <person name="Culley D."/>
            <person name="Crous P.W."/>
            <person name="Fauchery L."/>
            <person name="Girlanda M."/>
            <person name="Hayes R.D."/>
            <person name="Keri Z."/>
            <person name="LaButti K."/>
            <person name="Lipzen A."/>
            <person name="Lombard V."/>
            <person name="Magnuson J."/>
            <person name="Maillard F."/>
            <person name="Murat C."/>
            <person name="Nolan M."/>
            <person name="Ohm R.A."/>
            <person name="Pangilinan J."/>
            <person name="Pereira M.F."/>
            <person name="Perotto S."/>
            <person name="Peter M."/>
            <person name="Pfister S."/>
            <person name="Riley R."/>
            <person name="Sitrit Y."/>
            <person name="Stielow J.B."/>
            <person name="Szollosi G."/>
            <person name="Zifcakova L."/>
            <person name="Stursova M."/>
            <person name="Spatafora J.W."/>
            <person name="Tedersoo L."/>
            <person name="Vaario L.M."/>
            <person name="Yamada A."/>
            <person name="Yan M."/>
            <person name="Wang P."/>
            <person name="Xu J."/>
            <person name="Bruns T."/>
            <person name="Baldrian P."/>
            <person name="Vilgalys R."/>
            <person name="Dunand C."/>
            <person name="Henrissat B."/>
            <person name="Grigoriev I.V."/>
            <person name="Hibbett D."/>
            <person name="Nagy L.G."/>
            <person name="Martin F.M."/>
        </authorList>
    </citation>
    <scope>NUCLEOTIDE SEQUENCE</scope>
    <source>
        <strain evidence="1">UP504</strain>
    </source>
</reference>
<dbReference type="Proteomes" id="UP000886523">
    <property type="component" value="Unassembled WGS sequence"/>
</dbReference>
<accession>A0A9P6B0A1</accession>
<protein>
    <submittedName>
        <fullName evidence="1">Uncharacterized protein</fullName>
    </submittedName>
</protein>
<proteinExistence type="predicted"/>
<name>A0A9P6B0A1_9AGAM</name>
<evidence type="ECO:0000313" key="2">
    <source>
        <dbReference type="Proteomes" id="UP000886523"/>
    </source>
</evidence>
<dbReference type="EMBL" id="MU128959">
    <property type="protein sequence ID" value="KAF9514635.1"/>
    <property type="molecule type" value="Genomic_DNA"/>
</dbReference>
<evidence type="ECO:0000313" key="1">
    <source>
        <dbReference type="EMBL" id="KAF9514635.1"/>
    </source>
</evidence>
<sequence length="60" mass="6601">MGTSHRDIGVNNFSIFHAGVETVDVLIDYDPSRATLGQTSVRHFMALDLIKGASSCETRY</sequence>
<dbReference type="AlphaFoldDB" id="A0A9P6B0A1"/>
<organism evidence="1 2">
    <name type="scientific">Hydnum rufescens UP504</name>
    <dbReference type="NCBI Taxonomy" id="1448309"/>
    <lineage>
        <taxon>Eukaryota</taxon>
        <taxon>Fungi</taxon>
        <taxon>Dikarya</taxon>
        <taxon>Basidiomycota</taxon>
        <taxon>Agaricomycotina</taxon>
        <taxon>Agaricomycetes</taxon>
        <taxon>Cantharellales</taxon>
        <taxon>Hydnaceae</taxon>
        <taxon>Hydnum</taxon>
    </lineage>
</organism>
<keyword evidence="2" id="KW-1185">Reference proteome</keyword>
<gene>
    <name evidence="1" type="ORF">BS47DRAFT_1342968</name>
</gene>